<evidence type="ECO:0000256" key="1">
    <source>
        <dbReference type="ARBA" id="ARBA00022723"/>
    </source>
</evidence>
<name>A0A8J3DCJ0_9BACT</name>
<dbReference type="PROSITE" id="PS51007">
    <property type="entry name" value="CYTC"/>
    <property type="match status" value="1"/>
</dbReference>
<dbReference type="InterPro" id="IPR011658">
    <property type="entry name" value="PA14_dom"/>
</dbReference>
<dbReference type="AlphaFoldDB" id="A0A8J3DCJ0"/>
<dbReference type="InterPro" id="IPR013783">
    <property type="entry name" value="Ig-like_fold"/>
</dbReference>
<dbReference type="GO" id="GO:0020037">
    <property type="term" value="F:heme binding"/>
    <property type="evidence" value="ECO:0007669"/>
    <property type="project" value="InterPro"/>
</dbReference>
<evidence type="ECO:0000256" key="2">
    <source>
        <dbReference type="ARBA" id="ARBA00023004"/>
    </source>
</evidence>
<dbReference type="GO" id="GO:0046872">
    <property type="term" value="F:metal ion binding"/>
    <property type="evidence" value="ECO:0007669"/>
    <property type="project" value="UniProtKB-KW"/>
</dbReference>
<dbReference type="PANTHER" id="PTHR19328">
    <property type="entry name" value="HEDGEHOG-INTERACTING PROTEIN"/>
    <property type="match status" value="1"/>
</dbReference>
<proteinExistence type="predicted"/>
<feature type="domain" description="PA14" evidence="6">
    <location>
        <begin position="71"/>
        <end position="207"/>
    </location>
</feature>
<dbReference type="PANTHER" id="PTHR19328:SF13">
    <property type="entry name" value="HIPL1 PROTEIN"/>
    <property type="match status" value="1"/>
</dbReference>
<reference evidence="7" key="2">
    <citation type="submission" date="2020-09" db="EMBL/GenBank/DDBJ databases">
        <authorList>
            <person name="Sun Q."/>
            <person name="Kim S."/>
        </authorList>
    </citation>
    <scope>NUCLEOTIDE SEQUENCE</scope>
    <source>
        <strain evidence="7">KCTC 12870</strain>
    </source>
</reference>
<gene>
    <name evidence="7" type="ORF">GCM10007047_20120</name>
</gene>
<evidence type="ECO:0000256" key="3">
    <source>
        <dbReference type="PROSITE-ProRule" id="PRU00433"/>
    </source>
</evidence>
<evidence type="ECO:0000259" key="6">
    <source>
        <dbReference type="PROSITE" id="PS51820"/>
    </source>
</evidence>
<dbReference type="Proteomes" id="UP000642829">
    <property type="component" value="Unassembled WGS sequence"/>
</dbReference>
<dbReference type="PROSITE" id="PS51820">
    <property type="entry name" value="PA14"/>
    <property type="match status" value="1"/>
</dbReference>
<organism evidence="7 8">
    <name type="scientific">Cerasicoccus arenae</name>
    <dbReference type="NCBI Taxonomy" id="424488"/>
    <lineage>
        <taxon>Bacteria</taxon>
        <taxon>Pseudomonadati</taxon>
        <taxon>Verrucomicrobiota</taxon>
        <taxon>Opitutia</taxon>
        <taxon>Puniceicoccales</taxon>
        <taxon>Cerasicoccaceae</taxon>
        <taxon>Cerasicoccus</taxon>
    </lineage>
</organism>
<dbReference type="Gene3D" id="2.120.10.30">
    <property type="entry name" value="TolB, C-terminal domain"/>
    <property type="match status" value="1"/>
</dbReference>
<evidence type="ECO:0000259" key="4">
    <source>
        <dbReference type="PROSITE" id="PS50093"/>
    </source>
</evidence>
<dbReference type="Pfam" id="PF07995">
    <property type="entry name" value="GSDH"/>
    <property type="match status" value="1"/>
</dbReference>
<accession>A0A8J3DCJ0</accession>
<evidence type="ECO:0000313" key="8">
    <source>
        <dbReference type="Proteomes" id="UP000642829"/>
    </source>
</evidence>
<feature type="domain" description="PKD" evidence="4">
    <location>
        <begin position="522"/>
        <end position="602"/>
    </location>
</feature>
<reference evidence="7" key="1">
    <citation type="journal article" date="2014" name="Int. J. Syst. Evol. Microbiol.">
        <title>Complete genome sequence of Corynebacterium casei LMG S-19264T (=DSM 44701T), isolated from a smear-ripened cheese.</title>
        <authorList>
            <consortium name="US DOE Joint Genome Institute (JGI-PGF)"/>
            <person name="Walter F."/>
            <person name="Albersmeier A."/>
            <person name="Kalinowski J."/>
            <person name="Ruckert C."/>
        </authorList>
    </citation>
    <scope>NUCLEOTIDE SEQUENCE</scope>
    <source>
        <strain evidence="7">KCTC 12870</strain>
    </source>
</reference>
<dbReference type="InterPro" id="IPR037524">
    <property type="entry name" value="PA14/GLEYA"/>
</dbReference>
<dbReference type="Pfam" id="PF18911">
    <property type="entry name" value="PKD_4"/>
    <property type="match status" value="1"/>
</dbReference>
<feature type="domain" description="Cytochrome c" evidence="5">
    <location>
        <begin position="843"/>
        <end position="942"/>
    </location>
</feature>
<keyword evidence="3" id="KW-0349">Heme</keyword>
<comment type="caution">
    <text evidence="7">The sequence shown here is derived from an EMBL/GenBank/DDBJ whole genome shotgun (WGS) entry which is preliminary data.</text>
</comment>
<dbReference type="SMART" id="SM00758">
    <property type="entry name" value="PA14"/>
    <property type="match status" value="1"/>
</dbReference>
<keyword evidence="1 3" id="KW-0479">Metal-binding</keyword>
<evidence type="ECO:0000259" key="5">
    <source>
        <dbReference type="PROSITE" id="PS51007"/>
    </source>
</evidence>
<evidence type="ECO:0008006" key="9">
    <source>
        <dbReference type="Google" id="ProtNLM"/>
    </source>
</evidence>
<dbReference type="CDD" id="cd00146">
    <property type="entry name" value="PKD"/>
    <property type="match status" value="1"/>
</dbReference>
<dbReference type="PROSITE" id="PS50093">
    <property type="entry name" value="PKD"/>
    <property type="match status" value="1"/>
</dbReference>
<dbReference type="EMBL" id="BMXG01000011">
    <property type="protein sequence ID" value="GHC03498.1"/>
    <property type="molecule type" value="Genomic_DNA"/>
</dbReference>
<dbReference type="SUPFAM" id="SSF49299">
    <property type="entry name" value="PKD domain"/>
    <property type="match status" value="1"/>
</dbReference>
<dbReference type="InterPro" id="IPR009056">
    <property type="entry name" value="Cyt_c-like_dom"/>
</dbReference>
<dbReference type="Gene3D" id="2.60.40.10">
    <property type="entry name" value="Immunoglobulins"/>
    <property type="match status" value="1"/>
</dbReference>
<dbReference type="InterPro" id="IPR011041">
    <property type="entry name" value="Quinoprot_gluc/sorb_DH_b-prop"/>
</dbReference>
<dbReference type="GO" id="GO:0009055">
    <property type="term" value="F:electron transfer activity"/>
    <property type="evidence" value="ECO:0007669"/>
    <property type="project" value="InterPro"/>
</dbReference>
<dbReference type="InterPro" id="IPR011042">
    <property type="entry name" value="6-blade_b-propeller_TolB-like"/>
</dbReference>
<keyword evidence="2 3" id="KW-0408">Iron</keyword>
<dbReference type="Pfam" id="PF07691">
    <property type="entry name" value="PA14"/>
    <property type="match status" value="1"/>
</dbReference>
<dbReference type="RefSeq" id="WP_189514686.1">
    <property type="nucleotide sequence ID" value="NZ_BMXG01000011.1"/>
</dbReference>
<dbReference type="FunFam" id="2.60.40.10:FF:000270">
    <property type="entry name" value="Cell surface protein"/>
    <property type="match status" value="1"/>
</dbReference>
<dbReference type="InterPro" id="IPR022409">
    <property type="entry name" value="PKD/Chitinase_dom"/>
</dbReference>
<dbReference type="SUPFAM" id="SSF56988">
    <property type="entry name" value="Anthrax protective antigen"/>
    <property type="match status" value="1"/>
</dbReference>
<dbReference type="InterPro" id="IPR012938">
    <property type="entry name" value="Glc/Sorbosone_DH"/>
</dbReference>
<keyword evidence="8" id="KW-1185">Reference proteome</keyword>
<dbReference type="InterPro" id="IPR035986">
    <property type="entry name" value="PKD_dom_sf"/>
</dbReference>
<evidence type="ECO:0000313" key="7">
    <source>
        <dbReference type="EMBL" id="GHC03498.1"/>
    </source>
</evidence>
<dbReference type="SMART" id="SM00089">
    <property type="entry name" value="PKD"/>
    <property type="match status" value="1"/>
</dbReference>
<dbReference type="SUPFAM" id="SSF50952">
    <property type="entry name" value="Soluble quinoprotein glucose dehydrogenase"/>
    <property type="match status" value="1"/>
</dbReference>
<dbReference type="InterPro" id="IPR000601">
    <property type="entry name" value="PKD_dom"/>
</dbReference>
<sequence>MEKPLIKLLAGLCLVFSFGYASLHGAFSDANFITETVYSGNGVISLEFDDEGRLYVIEKQGRLLVLEPNDGPTVQISYQYFEGTWNELPNFDNLTPVASGLVDGFDLDPRLRDDFFAFRYTASLDILNTGDYTFYTTSDDGSRLLVDGIEVVDNDGLHGSITESGTINLSAGEHTVVVEFFENGGGESLVVEWESSTIVRQPLGGSSSDFTPPVVVADITSEVNADGERGLLGMQLDPDFANNRYVYLFYSTSNDQRLIRITLDETFTQMAPGSQIVLLSGLPNTTNVHNAGDIQFHPNEPFSLYVMLGDDGNRNLVDDLNVYNGKVLRVDSATGLGLPDNPFYDGTPSSVRSRVWAHGFRNAFRFVFDPAAPISDVMYLSENGDGTDRLVRIEKGADGGWPDEFTVSSSDGKRKVLRTHSPSATGVIIIRGGPFAPDGPVIYQARYGQEIRRWSLTGDELDTLTPISADNGGAFLTNPPASMVAFELGPDGTLYYTDSNQGDSLGNGYDIGRIRFQGGEPPVALFNSSSIEGAAPLTVTFTDSSTAPSSSIATWSWNFGDAETSTQQNPQHTFSNAGVYVVSLTVTNALGLSDSVEQVISVYESQSLSITGEIFDVRSGSALPMGNDIQLSFFQSDGVTSAQVTGGSGPELNVLSVSAGDDINFSGNAQLTGTGVVIVAAVDDPQGFASITHGYAVDLTNSASLTLDLYFSDSALAGRVLDTRSDPALVDIGISSGANRIPYGTLGARDFGIGSAFAPTGINHRLDVDDLGYFYFPVASSDANSEFHLDTPGDTGAATYGRILTSETVSGGELAQCVIILGLFDGGIDTDDLSGIAETPDVDYIEDIQTIFSANCIGCHNDIATNSGGLDLQPEASFIELVNRYSVEAPGVKLVEPGSPGLSYLMEKINSDQPQVGDRMRPHDPMPLEDQAIIRDWIRQLSPYQVWRDETFGAESGSSEAEPDSDFDLDGMQNLMEYTLRSDAASNGVIALVRIEPGQGGISLRIAEPLTNVSIAWESSVDLSPDSWSVVASRPAFGSWTLSPGYELSTDPQTGEFLLMPPDGSIGGGLFFRFVAESE</sequence>
<protein>
    <recommendedName>
        <fullName evidence="9">PKD domain-containing protein</fullName>
    </recommendedName>
</protein>